<dbReference type="Gene3D" id="4.10.520.10">
    <property type="entry name" value="IHF-like DNA-binding proteins"/>
    <property type="match status" value="1"/>
</dbReference>
<proteinExistence type="inferred from homology"/>
<dbReference type="GO" id="GO:0005829">
    <property type="term" value="C:cytosol"/>
    <property type="evidence" value="ECO:0007669"/>
    <property type="project" value="TreeGrafter"/>
</dbReference>
<dbReference type="InterPro" id="IPR000119">
    <property type="entry name" value="Hist_DNA-bd"/>
</dbReference>
<protein>
    <submittedName>
        <fullName evidence="6">HU family DNA-binding protein</fullName>
    </submittedName>
</protein>
<dbReference type="CDD" id="cd13831">
    <property type="entry name" value="HU"/>
    <property type="match status" value="1"/>
</dbReference>
<gene>
    <name evidence="6" type="ORF">GCL60_13780</name>
</gene>
<dbReference type="Proteomes" id="UP000437748">
    <property type="component" value="Unassembled WGS sequence"/>
</dbReference>
<evidence type="ECO:0000256" key="2">
    <source>
        <dbReference type="ARBA" id="ARBA00023067"/>
    </source>
</evidence>
<evidence type="ECO:0000256" key="5">
    <source>
        <dbReference type="SAM" id="MobiDB-lite"/>
    </source>
</evidence>
<keyword evidence="3 6" id="KW-0238">DNA-binding</keyword>
<evidence type="ECO:0000256" key="3">
    <source>
        <dbReference type="ARBA" id="ARBA00023125"/>
    </source>
</evidence>
<dbReference type="PRINTS" id="PR01727">
    <property type="entry name" value="DNABINDINGHU"/>
</dbReference>
<dbReference type="OrthoDB" id="9799835at2"/>
<reference evidence="6 7" key="1">
    <citation type="submission" date="2019-10" db="EMBL/GenBank/DDBJ databases">
        <title>New species of Slilvanegrellaceae.</title>
        <authorList>
            <person name="Pitt A."/>
            <person name="Hahn M.W."/>
        </authorList>
    </citation>
    <scope>NUCLEOTIDE SEQUENCE [LARGE SCALE GENOMIC DNA]</scope>
    <source>
        <strain evidence="6 7">SP-Ram-0.45-NSY-1</strain>
    </source>
</reference>
<dbReference type="PANTHER" id="PTHR33175">
    <property type="entry name" value="DNA-BINDING PROTEIN HU"/>
    <property type="match status" value="1"/>
</dbReference>
<feature type="compositionally biased region" description="Low complexity" evidence="5">
    <location>
        <begin position="108"/>
        <end position="118"/>
    </location>
</feature>
<evidence type="ECO:0000313" key="6">
    <source>
        <dbReference type="EMBL" id="KAB8036909.1"/>
    </source>
</evidence>
<dbReference type="PANTHER" id="PTHR33175:SF3">
    <property type="entry name" value="DNA-BINDING PROTEIN HU-BETA"/>
    <property type="match status" value="1"/>
</dbReference>
<dbReference type="SUPFAM" id="SSF47729">
    <property type="entry name" value="IHF-like DNA-binding proteins"/>
    <property type="match status" value="1"/>
</dbReference>
<name>A0A6N6VTZ0_9BACT</name>
<comment type="caution">
    <text evidence="6">The sequence shown here is derived from an EMBL/GenBank/DDBJ whole genome shotgun (WGS) entry which is preliminary data.</text>
</comment>
<organism evidence="6 7">
    <name type="scientific">Silvanigrella paludirubra</name>
    <dbReference type="NCBI Taxonomy" id="2499159"/>
    <lineage>
        <taxon>Bacteria</taxon>
        <taxon>Pseudomonadati</taxon>
        <taxon>Bdellovibrionota</taxon>
        <taxon>Oligoflexia</taxon>
        <taxon>Silvanigrellales</taxon>
        <taxon>Silvanigrellaceae</taxon>
        <taxon>Silvanigrella</taxon>
    </lineage>
</organism>
<sequence>MAKPETVSTSQMIANVAAKFDQLPKKITKEVIADFLNTVESEVASGKKLRIDKIGILQVKERAPRMGRNPQTGEEIKIPASKKIAFRAAKSLKEQVTGSRSPSKAKKAAAATLAKKKK</sequence>
<dbReference type="GO" id="GO:0030527">
    <property type="term" value="F:structural constituent of chromatin"/>
    <property type="evidence" value="ECO:0007669"/>
    <property type="project" value="InterPro"/>
</dbReference>
<feature type="region of interest" description="Disordered" evidence="5">
    <location>
        <begin position="91"/>
        <end position="118"/>
    </location>
</feature>
<accession>A0A6N6VTZ0</accession>
<dbReference type="GO" id="GO:0003677">
    <property type="term" value="F:DNA binding"/>
    <property type="evidence" value="ECO:0007669"/>
    <property type="project" value="UniProtKB-KW"/>
</dbReference>
<evidence type="ECO:0000313" key="7">
    <source>
        <dbReference type="Proteomes" id="UP000437748"/>
    </source>
</evidence>
<evidence type="ECO:0000256" key="4">
    <source>
        <dbReference type="RuleBase" id="RU003939"/>
    </source>
</evidence>
<dbReference type="Pfam" id="PF00216">
    <property type="entry name" value="Bac_DNA_binding"/>
    <property type="match status" value="1"/>
</dbReference>
<keyword evidence="7" id="KW-1185">Reference proteome</keyword>
<dbReference type="RefSeq" id="WP_153421324.1">
    <property type="nucleotide sequence ID" value="NZ_WFLM01000005.1"/>
</dbReference>
<dbReference type="EMBL" id="WFLM01000005">
    <property type="protein sequence ID" value="KAB8036909.1"/>
    <property type="molecule type" value="Genomic_DNA"/>
</dbReference>
<keyword evidence="2" id="KW-0226">DNA condensation</keyword>
<dbReference type="SMART" id="SM00411">
    <property type="entry name" value="BHL"/>
    <property type="match status" value="1"/>
</dbReference>
<dbReference type="InterPro" id="IPR010992">
    <property type="entry name" value="IHF-like_DNA-bd_dom_sf"/>
</dbReference>
<evidence type="ECO:0000256" key="1">
    <source>
        <dbReference type="ARBA" id="ARBA00010529"/>
    </source>
</evidence>
<dbReference type="GO" id="GO:0030261">
    <property type="term" value="P:chromosome condensation"/>
    <property type="evidence" value="ECO:0007669"/>
    <property type="project" value="UniProtKB-KW"/>
</dbReference>
<comment type="similarity">
    <text evidence="1 4">Belongs to the bacterial histone-like protein family.</text>
</comment>
<dbReference type="AlphaFoldDB" id="A0A6N6VTZ0"/>